<name>A0A6G9CXZ9_RHOER</name>
<accession>A0A6G9CXZ9</accession>
<dbReference type="AlphaFoldDB" id="A0A6G9CXZ9"/>
<dbReference type="Proteomes" id="UP000502345">
    <property type="component" value="Chromosome"/>
</dbReference>
<proteinExistence type="predicted"/>
<evidence type="ECO:0000313" key="1">
    <source>
        <dbReference type="EMBL" id="QIP41586.1"/>
    </source>
</evidence>
<protein>
    <submittedName>
        <fullName evidence="1">Uncharacterized protein</fullName>
    </submittedName>
</protein>
<reference evidence="1 2" key="1">
    <citation type="submission" date="2020-03" db="EMBL/GenBank/DDBJ databases">
        <title>Screen low temperature-resistant strains for efficient degradation of petroleum hydrocarbons under the low temperature.</title>
        <authorList>
            <person name="Wang Y."/>
            <person name="Chen J."/>
        </authorList>
    </citation>
    <scope>NUCLEOTIDE SEQUENCE [LARGE SCALE GENOMIC DNA]</scope>
    <source>
        <strain evidence="1 2">KB1</strain>
    </source>
</reference>
<organism evidence="1 2">
    <name type="scientific">Rhodococcus erythropolis</name>
    <name type="common">Arthrobacter picolinophilus</name>
    <dbReference type="NCBI Taxonomy" id="1833"/>
    <lineage>
        <taxon>Bacteria</taxon>
        <taxon>Bacillati</taxon>
        <taxon>Actinomycetota</taxon>
        <taxon>Actinomycetes</taxon>
        <taxon>Mycobacteriales</taxon>
        <taxon>Nocardiaceae</taxon>
        <taxon>Rhodococcus</taxon>
        <taxon>Rhodococcus erythropolis group</taxon>
    </lineage>
</organism>
<sequence length="74" mass="7609">MIGDGDDVESGVGCGAHEGSRGVGAVRCVGVGVKIYSHCSSVSAIGNFIALRWASRKLTYDYAAAAAQFDQVSL</sequence>
<gene>
    <name evidence="1" type="ORF">G9444_4343</name>
</gene>
<dbReference type="EMBL" id="CP050124">
    <property type="protein sequence ID" value="QIP41586.1"/>
    <property type="molecule type" value="Genomic_DNA"/>
</dbReference>
<evidence type="ECO:0000313" key="2">
    <source>
        <dbReference type="Proteomes" id="UP000502345"/>
    </source>
</evidence>